<keyword evidence="4" id="KW-1185">Reference proteome</keyword>
<evidence type="ECO:0000313" key="4">
    <source>
        <dbReference type="Proteomes" id="UP001139179"/>
    </source>
</evidence>
<evidence type="ECO:0000313" key="3">
    <source>
        <dbReference type="EMBL" id="MCM3715194.1"/>
    </source>
</evidence>
<keyword evidence="1" id="KW-0812">Transmembrane</keyword>
<dbReference type="GO" id="GO:0030153">
    <property type="term" value="P:bacteriocin immunity"/>
    <property type="evidence" value="ECO:0007669"/>
    <property type="project" value="InterPro"/>
</dbReference>
<dbReference type="InterPro" id="IPR009589">
    <property type="entry name" value="PH_YyaB-like"/>
</dbReference>
<sequence>MNFKSRRDTVTTVTIWLTASLMIIPFFTRELISFFILAPICTLLLWCWFQTDYTLKHDEIRIRCGPFRKRIQIAEIRRIEATSSLVTTFSLGLSLKRIIIHYGAGYSLVEISPQQQDEFIKAVTAINPHIELSGLADPKPR</sequence>
<keyword evidence="1" id="KW-1133">Transmembrane helix</keyword>
<evidence type="ECO:0000259" key="2">
    <source>
        <dbReference type="Pfam" id="PF06713"/>
    </source>
</evidence>
<dbReference type="RefSeq" id="WP_251223954.1">
    <property type="nucleotide sequence ID" value="NZ_JAMBOL010000013.1"/>
</dbReference>
<proteinExistence type="predicted"/>
<gene>
    <name evidence="3" type="ORF">M3202_13985</name>
</gene>
<feature type="transmembrane region" description="Helical" evidence="1">
    <location>
        <begin position="32"/>
        <end position="49"/>
    </location>
</feature>
<dbReference type="EMBL" id="JAMBOL010000013">
    <property type="protein sequence ID" value="MCM3715194.1"/>
    <property type="molecule type" value="Genomic_DNA"/>
</dbReference>
<reference evidence="3" key="1">
    <citation type="submission" date="2022-05" db="EMBL/GenBank/DDBJ databases">
        <title>Comparative Genomics of Spacecraft Associated Microbes.</title>
        <authorList>
            <person name="Tran M.T."/>
            <person name="Wright A."/>
            <person name="Seuylemezian A."/>
            <person name="Eisen J."/>
            <person name="Coil D."/>
        </authorList>
    </citation>
    <scope>NUCLEOTIDE SEQUENCE</scope>
    <source>
        <strain evidence="3">214.1.1</strain>
    </source>
</reference>
<protein>
    <submittedName>
        <fullName evidence="3">PH domain-containing protein</fullName>
    </submittedName>
</protein>
<keyword evidence="1" id="KW-0472">Membrane</keyword>
<dbReference type="Pfam" id="PF06713">
    <property type="entry name" value="bPH_4"/>
    <property type="match status" value="1"/>
</dbReference>
<name>A0A9X2DQH4_9BACI</name>
<dbReference type="AlphaFoldDB" id="A0A9X2DQH4"/>
<feature type="domain" description="Uncharacterized protein YyaB-like PH" evidence="2">
    <location>
        <begin position="51"/>
        <end position="127"/>
    </location>
</feature>
<feature type="transmembrane region" description="Helical" evidence="1">
    <location>
        <begin position="9"/>
        <end position="26"/>
    </location>
</feature>
<comment type="caution">
    <text evidence="3">The sequence shown here is derived from an EMBL/GenBank/DDBJ whole genome shotgun (WGS) entry which is preliminary data.</text>
</comment>
<dbReference type="Proteomes" id="UP001139179">
    <property type="component" value="Unassembled WGS sequence"/>
</dbReference>
<accession>A0A9X2DQH4</accession>
<evidence type="ECO:0000256" key="1">
    <source>
        <dbReference type="SAM" id="Phobius"/>
    </source>
</evidence>
<organism evidence="3 4">
    <name type="scientific">Halalkalibacter oceani</name>
    <dbReference type="NCBI Taxonomy" id="1653776"/>
    <lineage>
        <taxon>Bacteria</taxon>
        <taxon>Bacillati</taxon>
        <taxon>Bacillota</taxon>
        <taxon>Bacilli</taxon>
        <taxon>Bacillales</taxon>
        <taxon>Bacillaceae</taxon>
        <taxon>Halalkalibacter</taxon>
    </lineage>
</organism>